<name>A0ABV7CJL9_9GAMM</name>
<gene>
    <name evidence="6" type="ORF">ACFOEE_09970</name>
</gene>
<reference evidence="7" key="1">
    <citation type="journal article" date="2019" name="Int. J. Syst. Evol. Microbiol.">
        <title>The Global Catalogue of Microorganisms (GCM) 10K type strain sequencing project: providing services to taxonomists for standard genome sequencing and annotation.</title>
        <authorList>
            <consortium name="The Broad Institute Genomics Platform"/>
            <consortium name="The Broad Institute Genome Sequencing Center for Infectious Disease"/>
            <person name="Wu L."/>
            <person name="Ma J."/>
        </authorList>
    </citation>
    <scope>NUCLEOTIDE SEQUENCE [LARGE SCALE GENOMIC DNA]</scope>
    <source>
        <strain evidence="7">KCTC 42730</strain>
    </source>
</reference>
<dbReference type="InterPro" id="IPR005119">
    <property type="entry name" value="LysR_subst-bd"/>
</dbReference>
<dbReference type="Pfam" id="PF03466">
    <property type="entry name" value="LysR_substrate"/>
    <property type="match status" value="1"/>
</dbReference>
<keyword evidence="3" id="KW-0238">DNA-binding</keyword>
<evidence type="ECO:0000313" key="6">
    <source>
        <dbReference type="EMBL" id="MFC3032845.1"/>
    </source>
</evidence>
<dbReference type="SUPFAM" id="SSF46785">
    <property type="entry name" value="Winged helix' DNA-binding domain"/>
    <property type="match status" value="1"/>
</dbReference>
<proteinExistence type="inferred from homology"/>
<dbReference type="Proteomes" id="UP001595453">
    <property type="component" value="Unassembled WGS sequence"/>
</dbReference>
<dbReference type="EMBL" id="JBHRSD010000015">
    <property type="protein sequence ID" value="MFC3032845.1"/>
    <property type="molecule type" value="Genomic_DNA"/>
</dbReference>
<dbReference type="RefSeq" id="WP_377098477.1">
    <property type="nucleotide sequence ID" value="NZ_JBHRSD010000015.1"/>
</dbReference>
<evidence type="ECO:0000256" key="4">
    <source>
        <dbReference type="ARBA" id="ARBA00023163"/>
    </source>
</evidence>
<dbReference type="CDD" id="cd05466">
    <property type="entry name" value="PBP2_LTTR_substrate"/>
    <property type="match status" value="1"/>
</dbReference>
<evidence type="ECO:0000259" key="5">
    <source>
        <dbReference type="PROSITE" id="PS50931"/>
    </source>
</evidence>
<sequence>MDFRHLSHFIAVYESGSLSAGARQLGISQPSLSQSILTLEASLKTTLFVRIPKGVTPTTEGEKLYLHACNLIGQLQAVRSSFVQRPKKSKFKLGLIHALGTDRMAWLLKEFQNLCAVNQLELELVLVAPDSECDARIITTKQLKSGELFTPIWQDNYVIALNSHSPLSLKTQLSAQDFADLPLIKRLPCEAWRHLEAVLLKAKVKPDIRADIQTIEYALALVSTGIGAALVPDFTQLKSRPDLCLKELGDFSVQREIGLAHRRDGHHPLMPFLQAACLSAKTAYL</sequence>
<accession>A0ABV7CJL9</accession>
<dbReference type="PROSITE" id="PS50931">
    <property type="entry name" value="HTH_LYSR"/>
    <property type="match status" value="1"/>
</dbReference>
<dbReference type="PANTHER" id="PTHR30346:SF0">
    <property type="entry name" value="HCA OPERON TRANSCRIPTIONAL ACTIVATOR HCAR"/>
    <property type="match status" value="1"/>
</dbReference>
<organism evidence="6 7">
    <name type="scientific">Pseudoalteromonas fenneropenaei</name>
    <dbReference type="NCBI Taxonomy" id="1737459"/>
    <lineage>
        <taxon>Bacteria</taxon>
        <taxon>Pseudomonadati</taxon>
        <taxon>Pseudomonadota</taxon>
        <taxon>Gammaproteobacteria</taxon>
        <taxon>Alteromonadales</taxon>
        <taxon>Pseudoalteromonadaceae</taxon>
        <taxon>Pseudoalteromonas</taxon>
    </lineage>
</organism>
<evidence type="ECO:0000256" key="1">
    <source>
        <dbReference type="ARBA" id="ARBA00009437"/>
    </source>
</evidence>
<keyword evidence="2" id="KW-0805">Transcription regulation</keyword>
<keyword evidence="4" id="KW-0804">Transcription</keyword>
<dbReference type="Pfam" id="PF00126">
    <property type="entry name" value="HTH_1"/>
    <property type="match status" value="1"/>
</dbReference>
<dbReference type="InterPro" id="IPR000847">
    <property type="entry name" value="LysR_HTH_N"/>
</dbReference>
<dbReference type="SUPFAM" id="SSF53850">
    <property type="entry name" value="Periplasmic binding protein-like II"/>
    <property type="match status" value="1"/>
</dbReference>
<dbReference type="PRINTS" id="PR00039">
    <property type="entry name" value="HTHLYSR"/>
</dbReference>
<feature type="domain" description="HTH lysR-type" evidence="5">
    <location>
        <begin position="1"/>
        <end position="58"/>
    </location>
</feature>
<dbReference type="InterPro" id="IPR036388">
    <property type="entry name" value="WH-like_DNA-bd_sf"/>
</dbReference>
<dbReference type="Gene3D" id="3.40.190.10">
    <property type="entry name" value="Periplasmic binding protein-like II"/>
    <property type="match status" value="2"/>
</dbReference>
<evidence type="ECO:0000256" key="3">
    <source>
        <dbReference type="ARBA" id="ARBA00023125"/>
    </source>
</evidence>
<dbReference type="PANTHER" id="PTHR30346">
    <property type="entry name" value="TRANSCRIPTIONAL DUAL REGULATOR HCAR-RELATED"/>
    <property type="match status" value="1"/>
</dbReference>
<keyword evidence="7" id="KW-1185">Reference proteome</keyword>
<dbReference type="InterPro" id="IPR036390">
    <property type="entry name" value="WH_DNA-bd_sf"/>
</dbReference>
<evidence type="ECO:0000313" key="7">
    <source>
        <dbReference type="Proteomes" id="UP001595453"/>
    </source>
</evidence>
<comment type="caution">
    <text evidence="6">The sequence shown here is derived from an EMBL/GenBank/DDBJ whole genome shotgun (WGS) entry which is preliminary data.</text>
</comment>
<comment type="similarity">
    <text evidence="1">Belongs to the LysR transcriptional regulatory family.</text>
</comment>
<protein>
    <submittedName>
        <fullName evidence="6">LysR family transcriptional regulator</fullName>
    </submittedName>
</protein>
<evidence type="ECO:0000256" key="2">
    <source>
        <dbReference type="ARBA" id="ARBA00023015"/>
    </source>
</evidence>
<dbReference type="Gene3D" id="1.10.10.10">
    <property type="entry name" value="Winged helix-like DNA-binding domain superfamily/Winged helix DNA-binding domain"/>
    <property type="match status" value="1"/>
</dbReference>